<dbReference type="AlphaFoldDB" id="A0A381P811"/>
<sequence length="377" mass="43439">MKKIFILFLFSFNVYGQDDQYYPDKIWVEKSPESLNVDSKKLNEAIQFAIDNENKVEKDLRIAITKSFGHEPDFRIKGPTKKRGNPNGLIIKNGFIIGKWGNTKRVDMTFSVTKSYLSTVAGIAYDKNLIDLDSKLQNYIWDGKFDDPHNSKITWHHLLNQSSQWSGNLFGTYDWADRPPRGLTFEEIKKQSLLPPGKNYKYNDVRVNLLSYSLLNVLREPLPKILKKSIMDPIGASTTWRWYGYKTSRVMIDGMEIESVSGGGHFGGGVFINSEDHARFGLLFLREGVWKNERLISLDWIKKTQVSSINNPSYGYMWWLNRGERSWENLSDNIYYASGFGGNYIVIIPNYDIVIVARWLDSDKIGEFVNKVVGSHK</sequence>
<dbReference type="Gene3D" id="3.40.710.10">
    <property type="entry name" value="DD-peptidase/beta-lactamase superfamily"/>
    <property type="match status" value="1"/>
</dbReference>
<name>A0A381P811_9ZZZZ</name>
<evidence type="ECO:0000259" key="2">
    <source>
        <dbReference type="Pfam" id="PF00144"/>
    </source>
</evidence>
<protein>
    <recommendedName>
        <fullName evidence="2">Beta-lactamase-related domain-containing protein</fullName>
    </recommendedName>
</protein>
<dbReference type="PANTHER" id="PTHR43283:SF11">
    <property type="entry name" value="BETA-LACTAMASE-RELATED DOMAIN-CONTAINING PROTEIN"/>
    <property type="match status" value="1"/>
</dbReference>
<dbReference type="InterPro" id="IPR050789">
    <property type="entry name" value="Diverse_Enzym_Activities"/>
</dbReference>
<keyword evidence="1" id="KW-0378">Hydrolase</keyword>
<dbReference type="InterPro" id="IPR012338">
    <property type="entry name" value="Beta-lactam/transpept-like"/>
</dbReference>
<dbReference type="PANTHER" id="PTHR43283">
    <property type="entry name" value="BETA-LACTAMASE-RELATED"/>
    <property type="match status" value="1"/>
</dbReference>
<accession>A0A381P811</accession>
<dbReference type="Pfam" id="PF00144">
    <property type="entry name" value="Beta-lactamase"/>
    <property type="match status" value="1"/>
</dbReference>
<dbReference type="InterPro" id="IPR001466">
    <property type="entry name" value="Beta-lactam-related"/>
</dbReference>
<dbReference type="GO" id="GO:0016787">
    <property type="term" value="F:hydrolase activity"/>
    <property type="evidence" value="ECO:0007669"/>
    <property type="project" value="UniProtKB-KW"/>
</dbReference>
<dbReference type="SUPFAM" id="SSF56601">
    <property type="entry name" value="beta-lactamase/transpeptidase-like"/>
    <property type="match status" value="1"/>
</dbReference>
<proteinExistence type="predicted"/>
<gene>
    <name evidence="3" type="ORF">METZ01_LOCUS15950</name>
</gene>
<dbReference type="EMBL" id="UINC01000908">
    <property type="protein sequence ID" value="SUZ63096.1"/>
    <property type="molecule type" value="Genomic_DNA"/>
</dbReference>
<reference evidence="3" key="1">
    <citation type="submission" date="2018-05" db="EMBL/GenBank/DDBJ databases">
        <authorList>
            <person name="Lanie J.A."/>
            <person name="Ng W.-L."/>
            <person name="Kazmierczak K.M."/>
            <person name="Andrzejewski T.M."/>
            <person name="Davidsen T.M."/>
            <person name="Wayne K.J."/>
            <person name="Tettelin H."/>
            <person name="Glass J.I."/>
            <person name="Rusch D."/>
            <person name="Podicherti R."/>
            <person name="Tsui H.-C.T."/>
            <person name="Winkler M.E."/>
        </authorList>
    </citation>
    <scope>NUCLEOTIDE SEQUENCE</scope>
</reference>
<feature type="domain" description="Beta-lactamase-related" evidence="2">
    <location>
        <begin position="109"/>
        <end position="356"/>
    </location>
</feature>
<organism evidence="3">
    <name type="scientific">marine metagenome</name>
    <dbReference type="NCBI Taxonomy" id="408172"/>
    <lineage>
        <taxon>unclassified sequences</taxon>
        <taxon>metagenomes</taxon>
        <taxon>ecological metagenomes</taxon>
    </lineage>
</organism>
<evidence type="ECO:0000256" key="1">
    <source>
        <dbReference type="ARBA" id="ARBA00022801"/>
    </source>
</evidence>
<evidence type="ECO:0000313" key="3">
    <source>
        <dbReference type="EMBL" id="SUZ63096.1"/>
    </source>
</evidence>